<evidence type="ECO:0000259" key="12">
    <source>
        <dbReference type="PROSITE" id="PS51030"/>
    </source>
</evidence>
<dbReference type="GO" id="GO:0043565">
    <property type="term" value="F:sequence-specific DNA binding"/>
    <property type="evidence" value="ECO:0007669"/>
    <property type="project" value="InterPro"/>
</dbReference>
<dbReference type="SUPFAM" id="SSF48508">
    <property type="entry name" value="Nuclear receptor ligand-binding domain"/>
    <property type="match status" value="1"/>
</dbReference>
<evidence type="ECO:0000313" key="15">
    <source>
        <dbReference type="EMBL" id="MBW19382.1"/>
    </source>
</evidence>
<dbReference type="PANTHER" id="PTHR24083">
    <property type="entry name" value="NUCLEAR HORMONE RECEPTOR"/>
    <property type="match status" value="1"/>
</dbReference>
<evidence type="ECO:0000256" key="5">
    <source>
        <dbReference type="ARBA" id="ARBA00023015"/>
    </source>
</evidence>
<dbReference type="GO" id="GO:0000122">
    <property type="term" value="P:negative regulation of transcription by RNA polymerase II"/>
    <property type="evidence" value="ECO:0007669"/>
    <property type="project" value="UniProtKB-ARBA"/>
</dbReference>
<evidence type="ECO:0000256" key="7">
    <source>
        <dbReference type="ARBA" id="ARBA00023163"/>
    </source>
</evidence>
<keyword evidence="9 10" id="KW-0539">Nucleus</keyword>
<evidence type="ECO:0000313" key="14">
    <source>
        <dbReference type="EMBL" id="MBW13531.1"/>
    </source>
</evidence>
<name>A0A2H8THL4_9HEMI</name>
<dbReference type="InterPro" id="IPR000536">
    <property type="entry name" value="Nucl_hrmn_rcpt_lig-bd"/>
</dbReference>
<evidence type="ECO:0000256" key="3">
    <source>
        <dbReference type="ARBA" id="ARBA00022771"/>
    </source>
</evidence>
<accession>A0A2H8THL4</accession>
<dbReference type="PROSITE" id="PS51030">
    <property type="entry name" value="NUCLEAR_REC_DBD_2"/>
    <property type="match status" value="1"/>
</dbReference>
<keyword evidence="4 10" id="KW-0862">Zinc</keyword>
<dbReference type="Gene3D" id="1.10.565.10">
    <property type="entry name" value="Retinoid X Receptor"/>
    <property type="match status" value="1"/>
</dbReference>
<proteinExistence type="inferred from homology"/>
<keyword evidence="5 10" id="KW-0805">Transcription regulation</keyword>
<dbReference type="InterPro" id="IPR013088">
    <property type="entry name" value="Znf_NHR/GATA"/>
</dbReference>
<keyword evidence="8 10" id="KW-0675">Receptor</keyword>
<comment type="subcellular location">
    <subcellularLocation>
        <location evidence="1 10">Nucleus</location>
    </subcellularLocation>
</comment>
<reference evidence="14" key="1">
    <citation type="submission" date="2017-10" db="EMBL/GenBank/DDBJ databases">
        <title>Transcriptome Assembly of Sugarcane Aphid Adults.</title>
        <authorList>
            <person name="Scully E.D."/>
            <person name="Palmer N.A."/>
            <person name="Geib S.M."/>
            <person name="Sarath G."/>
            <person name="Sattler S.E."/>
        </authorList>
    </citation>
    <scope>NUCLEOTIDE SEQUENCE</scope>
    <source>
        <tissue evidence="14">Whole body</tissue>
    </source>
</reference>
<comment type="similarity">
    <text evidence="10">Belongs to the nuclear hormone receptor family.</text>
</comment>
<evidence type="ECO:0000256" key="9">
    <source>
        <dbReference type="ARBA" id="ARBA00023242"/>
    </source>
</evidence>
<evidence type="ECO:0000256" key="4">
    <source>
        <dbReference type="ARBA" id="ARBA00022833"/>
    </source>
</evidence>
<dbReference type="CDD" id="cd07163">
    <property type="entry name" value="NR_DBD_TLX"/>
    <property type="match status" value="1"/>
</dbReference>
<dbReference type="SMART" id="SM00430">
    <property type="entry name" value="HOLI"/>
    <property type="match status" value="1"/>
</dbReference>
<dbReference type="Pfam" id="PF00104">
    <property type="entry name" value="Hormone_recep"/>
    <property type="match status" value="1"/>
</dbReference>
<dbReference type="PRINTS" id="PR00398">
    <property type="entry name" value="STRDHORMONER"/>
</dbReference>
<dbReference type="GO" id="GO:0032502">
    <property type="term" value="P:developmental process"/>
    <property type="evidence" value="ECO:0007669"/>
    <property type="project" value="UniProtKB-ARBA"/>
</dbReference>
<dbReference type="AlphaFoldDB" id="A0A2H8THL4"/>
<organism evidence="14">
    <name type="scientific">Melanaphis sacchari</name>
    <dbReference type="NCBI Taxonomy" id="742174"/>
    <lineage>
        <taxon>Eukaryota</taxon>
        <taxon>Metazoa</taxon>
        <taxon>Ecdysozoa</taxon>
        <taxon>Arthropoda</taxon>
        <taxon>Hexapoda</taxon>
        <taxon>Insecta</taxon>
        <taxon>Pterygota</taxon>
        <taxon>Neoptera</taxon>
        <taxon>Paraneoptera</taxon>
        <taxon>Hemiptera</taxon>
        <taxon>Sternorrhyncha</taxon>
        <taxon>Aphidomorpha</taxon>
        <taxon>Aphidoidea</taxon>
        <taxon>Aphididae</taxon>
        <taxon>Aphidini</taxon>
        <taxon>Melanaphis</taxon>
    </lineage>
</organism>
<evidence type="ECO:0000256" key="10">
    <source>
        <dbReference type="RuleBase" id="RU004334"/>
    </source>
</evidence>
<evidence type="ECO:0000259" key="13">
    <source>
        <dbReference type="PROSITE" id="PS51843"/>
    </source>
</evidence>
<keyword evidence="2 10" id="KW-0479">Metal-binding</keyword>
<keyword evidence="6 10" id="KW-0238">DNA-binding</keyword>
<dbReference type="EMBL" id="GFXV01007577">
    <property type="protein sequence ID" value="MBW19382.1"/>
    <property type="molecule type" value="Transcribed_RNA"/>
</dbReference>
<feature type="domain" description="Nuclear receptor" evidence="12">
    <location>
        <begin position="23"/>
        <end position="100"/>
    </location>
</feature>
<dbReference type="PRINTS" id="PR00047">
    <property type="entry name" value="STROIDFINGER"/>
</dbReference>
<keyword evidence="3 10" id="KW-0863">Zinc-finger</keyword>
<protein>
    <submittedName>
        <fullName evidence="14">Nuclear receptor subfamily 2 group E member 1</fullName>
    </submittedName>
</protein>
<dbReference type="InterPro" id="IPR001723">
    <property type="entry name" value="Nuclear_hrmn_rcpt"/>
</dbReference>
<dbReference type="PROSITE" id="PS00031">
    <property type="entry name" value="NUCLEAR_REC_DBD_1"/>
    <property type="match status" value="1"/>
</dbReference>
<dbReference type="GO" id="GO:0005634">
    <property type="term" value="C:nucleus"/>
    <property type="evidence" value="ECO:0007669"/>
    <property type="project" value="UniProtKB-SubCell"/>
</dbReference>
<dbReference type="EMBL" id="GFXV01001726">
    <property type="protein sequence ID" value="MBW13531.1"/>
    <property type="molecule type" value="Transcribed_RNA"/>
</dbReference>
<evidence type="ECO:0000256" key="11">
    <source>
        <dbReference type="SAM" id="MobiDB-lite"/>
    </source>
</evidence>
<dbReference type="GO" id="GO:0008270">
    <property type="term" value="F:zinc ion binding"/>
    <property type="evidence" value="ECO:0007669"/>
    <property type="project" value="UniProtKB-KW"/>
</dbReference>
<sequence>MQNFAEHSSNAITKPTNSRILYDIPCKVCKDFSSGKHYGIYACDGCAGFFKRSIRRNRQYICKSKSEGACPVDKTHRNQCRACRLRKCMLSGMNKDAVQHERGPRTSTVRRQLQGLCYSKDRSASNSPPLDLTPKRSPECSATCSTPPGRYIPDSHLYLSAFRPQMSMMPRFLNTMRLTQAVYETAASILVTVSTIKSFPALMTLPFVDQFELLRESWHELFILTAAQYFSDTDISLLHEEHRSNFGTSMDIDEQIAVFKDTLAAVKHRQVDPIEQYLLNEIVLLKSESVKGRGCSSSEDTETILDGLSVKSKEALRRHVHHVHLARPDARYEELIEILPSIRSVPKTTVVELFFRRTIGQTPIEPFVCGTYTNYLQTAPHLQTIISKAKICHCLQ</sequence>
<dbReference type="SMART" id="SM00399">
    <property type="entry name" value="ZnF_C4"/>
    <property type="match status" value="1"/>
</dbReference>
<dbReference type="PROSITE" id="PS51843">
    <property type="entry name" value="NR_LBD"/>
    <property type="match status" value="1"/>
</dbReference>
<evidence type="ECO:0000256" key="2">
    <source>
        <dbReference type="ARBA" id="ARBA00022723"/>
    </source>
</evidence>
<gene>
    <name evidence="14" type="primary">nr2e1_0</name>
    <name evidence="15" type="synonym">nr2e1_1</name>
</gene>
<dbReference type="Gene3D" id="3.30.50.10">
    <property type="entry name" value="Erythroid Transcription Factor GATA-1, subunit A"/>
    <property type="match status" value="1"/>
</dbReference>
<feature type="region of interest" description="Disordered" evidence="11">
    <location>
        <begin position="120"/>
        <end position="139"/>
    </location>
</feature>
<dbReference type="OrthoDB" id="10045640at2759"/>
<evidence type="ECO:0000256" key="8">
    <source>
        <dbReference type="ARBA" id="ARBA00023170"/>
    </source>
</evidence>
<dbReference type="FunFam" id="3.30.50.10:FF:000019">
    <property type="entry name" value="Nuclear receptor subfamily 2 group E member"/>
    <property type="match status" value="1"/>
</dbReference>
<dbReference type="SUPFAM" id="SSF57716">
    <property type="entry name" value="Glucocorticoid receptor-like (DNA-binding domain)"/>
    <property type="match status" value="1"/>
</dbReference>
<feature type="domain" description="NR LBD" evidence="13">
    <location>
        <begin position="128"/>
        <end position="375"/>
    </location>
</feature>
<dbReference type="InterPro" id="IPR050274">
    <property type="entry name" value="Nuclear_hormone_rcpt_NR2"/>
</dbReference>
<dbReference type="InterPro" id="IPR001628">
    <property type="entry name" value="Znf_hrmn_rcpt"/>
</dbReference>
<keyword evidence="7 10" id="KW-0804">Transcription</keyword>
<dbReference type="InterPro" id="IPR035500">
    <property type="entry name" value="NHR-like_dom_sf"/>
</dbReference>
<dbReference type="Pfam" id="PF00105">
    <property type="entry name" value="zf-C4"/>
    <property type="match status" value="1"/>
</dbReference>
<evidence type="ECO:0000256" key="1">
    <source>
        <dbReference type="ARBA" id="ARBA00004123"/>
    </source>
</evidence>
<dbReference type="GO" id="GO:0003700">
    <property type="term" value="F:DNA-binding transcription factor activity"/>
    <property type="evidence" value="ECO:0007669"/>
    <property type="project" value="InterPro"/>
</dbReference>
<evidence type="ECO:0000256" key="6">
    <source>
        <dbReference type="ARBA" id="ARBA00023125"/>
    </source>
</evidence>